<name>A0A2K3KM50_TRIPR</name>
<organism evidence="1 2">
    <name type="scientific">Trifolium pratense</name>
    <name type="common">Red clover</name>
    <dbReference type="NCBI Taxonomy" id="57577"/>
    <lineage>
        <taxon>Eukaryota</taxon>
        <taxon>Viridiplantae</taxon>
        <taxon>Streptophyta</taxon>
        <taxon>Embryophyta</taxon>
        <taxon>Tracheophyta</taxon>
        <taxon>Spermatophyta</taxon>
        <taxon>Magnoliopsida</taxon>
        <taxon>eudicotyledons</taxon>
        <taxon>Gunneridae</taxon>
        <taxon>Pentapetalae</taxon>
        <taxon>rosids</taxon>
        <taxon>fabids</taxon>
        <taxon>Fabales</taxon>
        <taxon>Fabaceae</taxon>
        <taxon>Papilionoideae</taxon>
        <taxon>50 kb inversion clade</taxon>
        <taxon>NPAAA clade</taxon>
        <taxon>Hologalegina</taxon>
        <taxon>IRL clade</taxon>
        <taxon>Trifolieae</taxon>
        <taxon>Trifolium</taxon>
    </lineage>
</organism>
<dbReference type="PANTHER" id="PTHR31490:SF52">
    <property type="entry name" value="ENDO-1,4-BETA-XYLANASE 5-RELATED"/>
    <property type="match status" value="1"/>
</dbReference>
<reference evidence="1 2" key="2">
    <citation type="journal article" date="2017" name="Front. Plant Sci.">
        <title>Gene Classification and Mining of Molecular Markers Useful in Red Clover (Trifolium pratense) Breeding.</title>
        <authorList>
            <person name="Istvanek J."/>
            <person name="Dluhosova J."/>
            <person name="Dluhos P."/>
            <person name="Patkova L."/>
            <person name="Nedelnik J."/>
            <person name="Repkova J."/>
        </authorList>
    </citation>
    <scope>NUCLEOTIDE SEQUENCE [LARGE SCALE GENOMIC DNA]</scope>
    <source>
        <strain evidence="2">cv. Tatra</strain>
        <tissue evidence="1">Young leaves</tissue>
    </source>
</reference>
<dbReference type="STRING" id="57577.A0A2K3KM50"/>
<gene>
    <name evidence="1" type="ORF">L195_g055604</name>
</gene>
<comment type="caution">
    <text evidence="1">The sequence shown here is derived from an EMBL/GenBank/DDBJ whole genome shotgun (WGS) entry which is preliminary data.</text>
</comment>
<dbReference type="Proteomes" id="UP000236291">
    <property type="component" value="Unassembled WGS sequence"/>
</dbReference>
<evidence type="ECO:0000313" key="2">
    <source>
        <dbReference type="Proteomes" id="UP000236291"/>
    </source>
</evidence>
<keyword evidence="1" id="KW-0624">Polysaccharide degradation</keyword>
<dbReference type="GO" id="GO:0045493">
    <property type="term" value="P:xylan catabolic process"/>
    <property type="evidence" value="ECO:0007669"/>
    <property type="project" value="UniProtKB-KW"/>
</dbReference>
<keyword evidence="1" id="KW-0858">Xylan degradation</keyword>
<evidence type="ECO:0000313" key="1">
    <source>
        <dbReference type="EMBL" id="PNX67391.1"/>
    </source>
</evidence>
<feature type="non-terminal residue" evidence="1">
    <location>
        <position position="1"/>
    </location>
</feature>
<dbReference type="AlphaFoldDB" id="A0A2K3KM50"/>
<keyword evidence="1" id="KW-0378">Hydrolase</keyword>
<sequence>AQYLEEILREAFSHPAVQGIIMFVGPAQAGFRGTVLADAKFQNTPSGDVVDKLINEWGTGPKIAIADSKGIVDISLHHGDYDVTVTHPLTQYSKKLNVSVRKGFSPDTIHVKMHA</sequence>
<proteinExistence type="predicted"/>
<dbReference type="PANTHER" id="PTHR31490">
    <property type="entry name" value="GLYCOSYL HYDROLASE"/>
    <property type="match status" value="1"/>
</dbReference>
<accession>A0A2K3KM50</accession>
<protein>
    <submittedName>
        <fullName evidence="1">Endo-1,4-beta-xylanase A-like protein</fullName>
    </submittedName>
</protein>
<reference evidence="1 2" key="1">
    <citation type="journal article" date="2014" name="Am. J. Bot.">
        <title>Genome assembly and annotation for red clover (Trifolium pratense; Fabaceae).</title>
        <authorList>
            <person name="Istvanek J."/>
            <person name="Jaros M."/>
            <person name="Krenek A."/>
            <person name="Repkova J."/>
        </authorList>
    </citation>
    <scope>NUCLEOTIDE SEQUENCE [LARGE SCALE GENOMIC DNA]</scope>
    <source>
        <strain evidence="2">cv. Tatra</strain>
        <tissue evidence="1">Young leaves</tissue>
    </source>
</reference>
<dbReference type="GO" id="GO:0004553">
    <property type="term" value="F:hydrolase activity, hydrolyzing O-glycosyl compounds"/>
    <property type="evidence" value="ECO:0007669"/>
    <property type="project" value="InterPro"/>
</dbReference>
<keyword evidence="1" id="KW-0119">Carbohydrate metabolism</keyword>
<dbReference type="InterPro" id="IPR044846">
    <property type="entry name" value="GH10"/>
</dbReference>
<keyword evidence="1" id="KW-0326">Glycosidase</keyword>
<dbReference type="EMBL" id="ASHM01101913">
    <property type="protein sequence ID" value="PNX67391.1"/>
    <property type="molecule type" value="Genomic_DNA"/>
</dbReference>